<dbReference type="PANTHER" id="PTHR45779">
    <property type="entry name" value="PEPTIDYLPROLYL ISOMERASE"/>
    <property type="match status" value="1"/>
</dbReference>
<feature type="domain" description="PPIase FKBP-type" evidence="7">
    <location>
        <begin position="1"/>
        <end position="42"/>
    </location>
</feature>
<comment type="similarity">
    <text evidence="5">Belongs to the FKBP-type PPIase family.</text>
</comment>
<evidence type="ECO:0000256" key="4">
    <source>
        <dbReference type="PROSITE-ProRule" id="PRU00277"/>
    </source>
</evidence>
<dbReference type="InterPro" id="IPR044609">
    <property type="entry name" value="FKBP2/11"/>
</dbReference>
<evidence type="ECO:0000313" key="9">
    <source>
        <dbReference type="Proteomes" id="UP000034096"/>
    </source>
</evidence>
<evidence type="ECO:0000259" key="7">
    <source>
        <dbReference type="PROSITE" id="PS50059"/>
    </source>
</evidence>
<dbReference type="Pfam" id="PF00254">
    <property type="entry name" value="FKBP_C"/>
    <property type="match status" value="1"/>
</dbReference>
<feature type="region of interest" description="Disordered" evidence="6">
    <location>
        <begin position="1"/>
        <end position="27"/>
    </location>
</feature>
<dbReference type="Gene3D" id="3.10.50.40">
    <property type="match status" value="1"/>
</dbReference>
<protein>
    <recommendedName>
        <fullName evidence="5">Peptidyl-prolyl cis-trans isomerase</fullName>
        <ecNumber evidence="5">5.2.1.8</ecNumber>
    </recommendedName>
</protein>
<keyword evidence="3 4" id="KW-0413">Isomerase</keyword>
<proteinExistence type="inferred from homology"/>
<accession>A0A0G0IZF5</accession>
<dbReference type="GO" id="GO:0003755">
    <property type="term" value="F:peptidyl-prolyl cis-trans isomerase activity"/>
    <property type="evidence" value="ECO:0007669"/>
    <property type="project" value="UniProtKB-UniRule"/>
</dbReference>
<dbReference type="AlphaFoldDB" id="A0A0G0IZF5"/>
<dbReference type="PANTHER" id="PTHR45779:SF7">
    <property type="entry name" value="PEPTIDYLPROLYL ISOMERASE"/>
    <property type="match status" value="1"/>
</dbReference>
<reference evidence="8 9" key="1">
    <citation type="journal article" date="2015" name="Nature">
        <title>rRNA introns, odd ribosomes, and small enigmatic genomes across a large radiation of phyla.</title>
        <authorList>
            <person name="Brown C.T."/>
            <person name="Hug L.A."/>
            <person name="Thomas B.C."/>
            <person name="Sharon I."/>
            <person name="Castelle C.J."/>
            <person name="Singh A."/>
            <person name="Wilkins M.J."/>
            <person name="Williams K.H."/>
            <person name="Banfield J.F."/>
        </authorList>
    </citation>
    <scope>NUCLEOTIDE SEQUENCE [LARGE SCALE GENOMIC DNA]</scope>
</reference>
<evidence type="ECO:0000256" key="6">
    <source>
        <dbReference type="SAM" id="MobiDB-lite"/>
    </source>
</evidence>
<comment type="caution">
    <text evidence="8">The sequence shown here is derived from an EMBL/GenBank/DDBJ whole genome shotgun (WGS) entry which is preliminary data.</text>
</comment>
<dbReference type="InterPro" id="IPR001179">
    <property type="entry name" value="PPIase_FKBP_dom"/>
</dbReference>
<dbReference type="Proteomes" id="UP000034096">
    <property type="component" value="Unassembled WGS sequence"/>
</dbReference>
<organism evidence="8 9">
    <name type="scientific">Candidatus Woesebacteria bacterium GW2011_GWC1_38_13</name>
    <dbReference type="NCBI Taxonomy" id="1618583"/>
    <lineage>
        <taxon>Bacteria</taxon>
        <taxon>Candidatus Woeseibacteriota</taxon>
    </lineage>
</organism>
<dbReference type="PROSITE" id="PS50059">
    <property type="entry name" value="FKBP_PPIASE"/>
    <property type="match status" value="1"/>
</dbReference>
<keyword evidence="2 4" id="KW-0697">Rotamase</keyword>
<evidence type="ECO:0000313" key="8">
    <source>
        <dbReference type="EMBL" id="KKQ56450.1"/>
    </source>
</evidence>
<dbReference type="SUPFAM" id="SSF54534">
    <property type="entry name" value="FKBP-like"/>
    <property type="match status" value="1"/>
</dbReference>
<dbReference type="STRING" id="1618583.US75_C0006G0007"/>
<name>A0A0G0IZF5_9BACT</name>
<comment type="catalytic activity">
    <reaction evidence="1 4 5">
        <text>[protein]-peptidylproline (omega=180) = [protein]-peptidylproline (omega=0)</text>
        <dbReference type="Rhea" id="RHEA:16237"/>
        <dbReference type="Rhea" id="RHEA-COMP:10747"/>
        <dbReference type="Rhea" id="RHEA-COMP:10748"/>
        <dbReference type="ChEBI" id="CHEBI:83833"/>
        <dbReference type="ChEBI" id="CHEBI:83834"/>
        <dbReference type="EC" id="5.2.1.8"/>
    </reaction>
</comment>
<evidence type="ECO:0000256" key="3">
    <source>
        <dbReference type="ARBA" id="ARBA00023235"/>
    </source>
</evidence>
<gene>
    <name evidence="8" type="ORF">US75_C0006G0007</name>
</gene>
<dbReference type="EC" id="5.2.1.8" evidence="5"/>
<evidence type="ECO:0000256" key="5">
    <source>
        <dbReference type="RuleBase" id="RU003915"/>
    </source>
</evidence>
<evidence type="ECO:0000256" key="1">
    <source>
        <dbReference type="ARBA" id="ARBA00000971"/>
    </source>
</evidence>
<dbReference type="InterPro" id="IPR046357">
    <property type="entry name" value="PPIase_dom_sf"/>
</dbReference>
<sequence>MKEGGKRKLTIPSNLGYGEQGSPPVIPPNATLIFEVELLKVE</sequence>
<dbReference type="EMBL" id="LBUE01000006">
    <property type="protein sequence ID" value="KKQ56450.1"/>
    <property type="molecule type" value="Genomic_DNA"/>
</dbReference>
<evidence type="ECO:0000256" key="2">
    <source>
        <dbReference type="ARBA" id="ARBA00023110"/>
    </source>
</evidence>